<feature type="domain" description="ABC transporter" evidence="5">
    <location>
        <begin position="1"/>
        <end position="234"/>
    </location>
</feature>
<keyword evidence="2" id="KW-0813">Transport</keyword>
<dbReference type="PROSITE" id="PS50893">
    <property type="entry name" value="ABC_TRANSPORTER_2"/>
    <property type="match status" value="1"/>
</dbReference>
<dbReference type="GO" id="GO:0005524">
    <property type="term" value="F:ATP binding"/>
    <property type="evidence" value="ECO:0007669"/>
    <property type="project" value="UniProtKB-KW"/>
</dbReference>
<evidence type="ECO:0000313" key="6">
    <source>
        <dbReference type="EMBL" id="SUZ49295.1"/>
    </source>
</evidence>
<feature type="non-terminal residue" evidence="6">
    <location>
        <position position="1"/>
    </location>
</feature>
<dbReference type="Gene3D" id="3.40.50.300">
    <property type="entry name" value="P-loop containing nucleotide triphosphate hydrolases"/>
    <property type="match status" value="1"/>
</dbReference>
<reference evidence="6" key="1">
    <citation type="submission" date="2018-05" db="EMBL/GenBank/DDBJ databases">
        <authorList>
            <person name="Lanie J.A."/>
            <person name="Ng W.-L."/>
            <person name="Kazmierczak K.M."/>
            <person name="Andrzejewski T.M."/>
            <person name="Davidsen T.M."/>
            <person name="Wayne K.J."/>
            <person name="Tettelin H."/>
            <person name="Glass J.I."/>
            <person name="Rusch D."/>
            <person name="Podicherti R."/>
            <person name="Tsui H.-C.T."/>
            <person name="Winkler M.E."/>
        </authorList>
    </citation>
    <scope>NUCLEOTIDE SEQUENCE</scope>
</reference>
<accession>A0A381N446</accession>
<name>A0A381N446_9ZZZZ</name>
<keyword evidence="4" id="KW-0067">ATP-binding</keyword>
<evidence type="ECO:0000256" key="1">
    <source>
        <dbReference type="ARBA" id="ARBA00005417"/>
    </source>
</evidence>
<comment type="similarity">
    <text evidence="1">Belongs to the ABC transporter superfamily.</text>
</comment>
<dbReference type="InterPro" id="IPR017871">
    <property type="entry name" value="ABC_transporter-like_CS"/>
</dbReference>
<dbReference type="EMBL" id="UINC01000111">
    <property type="protein sequence ID" value="SUZ49295.1"/>
    <property type="molecule type" value="Genomic_DNA"/>
</dbReference>
<protein>
    <recommendedName>
        <fullName evidence="5">ABC transporter domain-containing protein</fullName>
    </recommendedName>
</protein>
<dbReference type="PANTHER" id="PTHR42734:SF5">
    <property type="entry name" value="IRON TRANSPORT SYSTEM ATP-BINDING PROTEIN HI_0361-RELATED"/>
    <property type="match status" value="1"/>
</dbReference>
<evidence type="ECO:0000256" key="4">
    <source>
        <dbReference type="ARBA" id="ARBA00022840"/>
    </source>
</evidence>
<dbReference type="PANTHER" id="PTHR42734">
    <property type="entry name" value="METAL TRANSPORT SYSTEM ATP-BINDING PROTEIN TM_0124-RELATED"/>
    <property type="match status" value="1"/>
</dbReference>
<gene>
    <name evidence="6" type="ORF">METZ01_LOCUS2149</name>
</gene>
<dbReference type="AlphaFoldDB" id="A0A381N446"/>
<evidence type="ECO:0000256" key="3">
    <source>
        <dbReference type="ARBA" id="ARBA00022741"/>
    </source>
</evidence>
<dbReference type="InterPro" id="IPR027417">
    <property type="entry name" value="P-loop_NTPase"/>
</dbReference>
<sequence>VKYEGTTVLGPINLNISSSERWVILGPNGSGKTTLIKILSLYRYPTTGTVEVLGETWGATDVRALRQRIGLASSSLRDQFRSDIQGLDIVMTAQHGALETWWHNYSEQDRSAAMDCLNRVDATALATRRFHTMSSGEQQRVQLARTLMGDPDLLLLDEPTAGLDLAGREQLVNSLAAVAADPETPATVLVTHHTDEIPPGFTHGLLLRGGAVMACGPLDQILTAESLSKCFGLSLRLEKRDDRWLSWATS</sequence>
<dbReference type="InterPro" id="IPR003439">
    <property type="entry name" value="ABC_transporter-like_ATP-bd"/>
</dbReference>
<evidence type="ECO:0000259" key="5">
    <source>
        <dbReference type="PROSITE" id="PS50893"/>
    </source>
</evidence>
<keyword evidence="3" id="KW-0547">Nucleotide-binding</keyword>
<dbReference type="InterPro" id="IPR050153">
    <property type="entry name" value="Metal_Ion_Import_ABC"/>
</dbReference>
<proteinExistence type="inferred from homology"/>
<dbReference type="SMART" id="SM00382">
    <property type="entry name" value="AAA"/>
    <property type="match status" value="1"/>
</dbReference>
<organism evidence="6">
    <name type="scientific">marine metagenome</name>
    <dbReference type="NCBI Taxonomy" id="408172"/>
    <lineage>
        <taxon>unclassified sequences</taxon>
        <taxon>metagenomes</taxon>
        <taxon>ecological metagenomes</taxon>
    </lineage>
</organism>
<dbReference type="InterPro" id="IPR003593">
    <property type="entry name" value="AAA+_ATPase"/>
</dbReference>
<dbReference type="GO" id="GO:0016887">
    <property type="term" value="F:ATP hydrolysis activity"/>
    <property type="evidence" value="ECO:0007669"/>
    <property type="project" value="InterPro"/>
</dbReference>
<dbReference type="Pfam" id="PF00005">
    <property type="entry name" value="ABC_tran"/>
    <property type="match status" value="1"/>
</dbReference>
<evidence type="ECO:0000256" key="2">
    <source>
        <dbReference type="ARBA" id="ARBA00022448"/>
    </source>
</evidence>
<dbReference type="SUPFAM" id="SSF52540">
    <property type="entry name" value="P-loop containing nucleoside triphosphate hydrolases"/>
    <property type="match status" value="1"/>
</dbReference>
<dbReference type="PROSITE" id="PS00211">
    <property type="entry name" value="ABC_TRANSPORTER_1"/>
    <property type="match status" value="1"/>
</dbReference>